<keyword evidence="7 12" id="KW-0798">TonB box</keyword>
<evidence type="ECO:0000256" key="4">
    <source>
        <dbReference type="ARBA" id="ARBA00022692"/>
    </source>
</evidence>
<proteinExistence type="inferred from homology"/>
<dbReference type="CDD" id="cd01347">
    <property type="entry name" value="ligand_gated_channel"/>
    <property type="match status" value="1"/>
</dbReference>
<keyword evidence="16" id="KW-0675">Receptor</keyword>
<evidence type="ECO:0000256" key="2">
    <source>
        <dbReference type="ARBA" id="ARBA00022448"/>
    </source>
</evidence>
<evidence type="ECO:0000256" key="10">
    <source>
        <dbReference type="ARBA" id="ARBA00023237"/>
    </source>
</evidence>
<evidence type="ECO:0000256" key="7">
    <source>
        <dbReference type="ARBA" id="ARBA00023077"/>
    </source>
</evidence>
<comment type="subcellular location">
    <subcellularLocation>
        <location evidence="1 11">Cell outer membrane</location>
        <topology evidence="1 11">Multi-pass membrane protein</topology>
    </subcellularLocation>
</comment>
<feature type="domain" description="TonB-dependent receptor plug" evidence="15">
    <location>
        <begin position="50"/>
        <end position="154"/>
    </location>
</feature>
<feature type="signal peptide" evidence="13">
    <location>
        <begin position="1"/>
        <end position="24"/>
    </location>
</feature>
<evidence type="ECO:0000256" key="8">
    <source>
        <dbReference type="ARBA" id="ARBA00023114"/>
    </source>
</evidence>
<dbReference type="RefSeq" id="WP_243322380.1">
    <property type="nucleotide sequence ID" value="NZ_JALGCL010000005.1"/>
</dbReference>
<evidence type="ECO:0000256" key="6">
    <source>
        <dbReference type="ARBA" id="ARBA00023065"/>
    </source>
</evidence>
<keyword evidence="6" id="KW-0406">Ion transport</keyword>
<keyword evidence="17" id="KW-1185">Reference proteome</keyword>
<dbReference type="PROSITE" id="PS52016">
    <property type="entry name" value="TONB_DEPENDENT_REC_3"/>
    <property type="match status" value="1"/>
</dbReference>
<dbReference type="PANTHER" id="PTHR30069">
    <property type="entry name" value="TONB-DEPENDENT OUTER MEMBRANE RECEPTOR"/>
    <property type="match status" value="1"/>
</dbReference>
<evidence type="ECO:0000256" key="3">
    <source>
        <dbReference type="ARBA" id="ARBA00022452"/>
    </source>
</evidence>
<keyword evidence="10 11" id="KW-0998">Cell outer membrane</keyword>
<feature type="domain" description="TonB-dependent receptor-like beta-barrel" evidence="14">
    <location>
        <begin position="232"/>
        <end position="597"/>
    </location>
</feature>
<evidence type="ECO:0000259" key="14">
    <source>
        <dbReference type="Pfam" id="PF00593"/>
    </source>
</evidence>
<evidence type="ECO:0000256" key="13">
    <source>
        <dbReference type="SAM" id="SignalP"/>
    </source>
</evidence>
<keyword evidence="3 11" id="KW-1134">Transmembrane beta strand</keyword>
<dbReference type="PANTHER" id="PTHR30069:SF53">
    <property type="entry name" value="COLICIN I RECEPTOR-RELATED"/>
    <property type="match status" value="1"/>
</dbReference>
<keyword evidence="8" id="KW-0626">Porin</keyword>
<dbReference type="NCBIfam" id="TIGR01779">
    <property type="entry name" value="TonB-B12"/>
    <property type="match status" value="1"/>
</dbReference>
<dbReference type="Pfam" id="PF07715">
    <property type="entry name" value="Plug"/>
    <property type="match status" value="1"/>
</dbReference>
<dbReference type="InterPro" id="IPR039426">
    <property type="entry name" value="TonB-dep_rcpt-like"/>
</dbReference>
<dbReference type="Pfam" id="PF00593">
    <property type="entry name" value="TonB_dep_Rec_b-barrel"/>
    <property type="match status" value="1"/>
</dbReference>
<organism evidence="16 17">
    <name type="scientific">Cognatiluteimonas sedimenti</name>
    <dbReference type="NCBI Taxonomy" id="2927791"/>
    <lineage>
        <taxon>Bacteria</taxon>
        <taxon>Pseudomonadati</taxon>
        <taxon>Pseudomonadota</taxon>
        <taxon>Gammaproteobacteria</taxon>
        <taxon>Lysobacterales</taxon>
        <taxon>Lysobacteraceae</taxon>
        <taxon>Cognatiluteimonas</taxon>
    </lineage>
</organism>
<evidence type="ECO:0000259" key="15">
    <source>
        <dbReference type="Pfam" id="PF07715"/>
    </source>
</evidence>
<dbReference type="SUPFAM" id="SSF56935">
    <property type="entry name" value="Porins"/>
    <property type="match status" value="1"/>
</dbReference>
<name>A0ABT0A6S9_9GAMM</name>
<dbReference type="Proteomes" id="UP001165423">
    <property type="component" value="Unassembled WGS sequence"/>
</dbReference>
<sequence>MQLQLRQLSLAVALALGVSAEASAQADHDPTTDLDQVVVTATRTATTVDQSLAAVEVIDREQIQRSQARSLQELLRGRAGINLGNQGGIGKVSTLFLRGTESDHTLFLVDGVRIGSATSGLASLQDLPLELIERVEIVRGPRSSLYGSEAIGGVVQVFTRGGRDGVHPRLRLGAGSHGLREAGAGVDIGGARGWFGIDYTHQSSDGINACRGIGAPLYAGCGMDHPDPDRDGYENNALSLRGGIRFSNALSADVHALRGEGHNAYDADPAWGLPDNSDTTQQVVGGKLRYAPGQRFALQLVAGRNLDASDNYFGHAFSDRFQSTRDSATLQGDLTLAAGQQLTLGADWARDRADVAGPFATFDAARGNRAGFAQYQGRFGRHDLQLALRHDDNEQFGGHGTGSLAWGMDAGHGLRVTASVGSAFKAPTFNELYYPFFGNPNLRPETSRSAELGVARRRDAWHWQFNAFQTAIDDLIVYDPKRFQANNIDRARIRGAELSAGTTLAGWELSAQASLLDPRNHSNANDGKLLPRRARQAARLDADRRFGDWRVGASWMAEGARYDDVGNALRVGGYATMDLRAELAFARDWTLQASVHNAFDRNYETAAYYNQPGREFGLTLRWAPQ</sequence>
<dbReference type="Gene3D" id="2.170.130.10">
    <property type="entry name" value="TonB-dependent receptor, plug domain"/>
    <property type="match status" value="1"/>
</dbReference>
<feature type="chain" id="PRO_5046191007" evidence="13">
    <location>
        <begin position="25"/>
        <end position="625"/>
    </location>
</feature>
<evidence type="ECO:0000256" key="12">
    <source>
        <dbReference type="RuleBase" id="RU003357"/>
    </source>
</evidence>
<dbReference type="EMBL" id="JALGCL010000005">
    <property type="protein sequence ID" value="MCJ0826655.1"/>
    <property type="molecule type" value="Genomic_DNA"/>
</dbReference>
<evidence type="ECO:0000256" key="9">
    <source>
        <dbReference type="ARBA" id="ARBA00023136"/>
    </source>
</evidence>
<evidence type="ECO:0000256" key="5">
    <source>
        <dbReference type="ARBA" id="ARBA00022729"/>
    </source>
</evidence>
<protein>
    <submittedName>
        <fullName evidence="16">TonB-dependent vitamin B12 receptor</fullName>
    </submittedName>
</protein>
<dbReference type="Gene3D" id="2.40.170.20">
    <property type="entry name" value="TonB-dependent receptor, beta-barrel domain"/>
    <property type="match status" value="1"/>
</dbReference>
<comment type="caution">
    <text evidence="16">The sequence shown here is derived from an EMBL/GenBank/DDBJ whole genome shotgun (WGS) entry which is preliminary data.</text>
</comment>
<dbReference type="InterPro" id="IPR012910">
    <property type="entry name" value="Plug_dom"/>
</dbReference>
<evidence type="ECO:0000256" key="11">
    <source>
        <dbReference type="PROSITE-ProRule" id="PRU01360"/>
    </source>
</evidence>
<evidence type="ECO:0000256" key="1">
    <source>
        <dbReference type="ARBA" id="ARBA00004571"/>
    </source>
</evidence>
<dbReference type="InterPro" id="IPR000531">
    <property type="entry name" value="Beta-barrel_TonB"/>
</dbReference>
<reference evidence="16 17" key="1">
    <citation type="submission" date="2022-03" db="EMBL/GenBank/DDBJ databases">
        <title>Luteimonas soily sp. nov., a novel bacterium isolated from the soil.</title>
        <authorList>
            <person name="Zhang X."/>
        </authorList>
    </citation>
    <scope>NUCLEOTIDE SEQUENCE [LARGE SCALE GENOMIC DNA]</scope>
    <source>
        <strain evidence="16 17">50</strain>
    </source>
</reference>
<dbReference type="InterPro" id="IPR010101">
    <property type="entry name" value="B12_transptr_BtuB"/>
</dbReference>
<dbReference type="InterPro" id="IPR037066">
    <property type="entry name" value="Plug_dom_sf"/>
</dbReference>
<keyword evidence="5 13" id="KW-0732">Signal</keyword>
<keyword evidence="9 11" id="KW-0472">Membrane</keyword>
<evidence type="ECO:0000313" key="16">
    <source>
        <dbReference type="EMBL" id="MCJ0826655.1"/>
    </source>
</evidence>
<evidence type="ECO:0000313" key="17">
    <source>
        <dbReference type="Proteomes" id="UP001165423"/>
    </source>
</evidence>
<accession>A0ABT0A6S9</accession>
<keyword evidence="2 11" id="KW-0813">Transport</keyword>
<keyword evidence="4 11" id="KW-0812">Transmembrane</keyword>
<gene>
    <name evidence="16" type="primary">btuB</name>
    <name evidence="16" type="ORF">MQC88_11950</name>
</gene>
<dbReference type="InterPro" id="IPR036942">
    <property type="entry name" value="Beta-barrel_TonB_sf"/>
</dbReference>
<comment type="similarity">
    <text evidence="11 12">Belongs to the TonB-dependent receptor family.</text>
</comment>